<evidence type="ECO:0008006" key="4">
    <source>
        <dbReference type="Google" id="ProtNLM"/>
    </source>
</evidence>
<dbReference type="AlphaFoldDB" id="A0A9D2CMC0"/>
<organism evidence="2 3">
    <name type="scientific">Candidatus Bacteroides pullicola</name>
    <dbReference type="NCBI Taxonomy" id="2838475"/>
    <lineage>
        <taxon>Bacteria</taxon>
        <taxon>Pseudomonadati</taxon>
        <taxon>Bacteroidota</taxon>
        <taxon>Bacteroidia</taxon>
        <taxon>Bacteroidales</taxon>
        <taxon>Bacteroidaceae</taxon>
        <taxon>Bacteroides</taxon>
    </lineage>
</organism>
<reference evidence="2" key="2">
    <citation type="submission" date="2021-04" db="EMBL/GenBank/DDBJ databases">
        <authorList>
            <person name="Gilroy R."/>
        </authorList>
    </citation>
    <scope>NUCLEOTIDE SEQUENCE</scope>
    <source>
        <strain evidence="2">Gambia2-208</strain>
    </source>
</reference>
<protein>
    <recommendedName>
        <fullName evidence="4">DUF4410 domain-containing protein</fullName>
    </recommendedName>
</protein>
<dbReference type="Proteomes" id="UP000886851">
    <property type="component" value="Unassembled WGS sequence"/>
</dbReference>
<evidence type="ECO:0000256" key="1">
    <source>
        <dbReference type="SAM" id="SignalP"/>
    </source>
</evidence>
<gene>
    <name evidence="2" type="ORF">H9824_10015</name>
</gene>
<sequence>MRKVILVMALLMGVVALQAGNPVKLVKGEKDVFFTEATVRVLIDDHKTLIDRRDQTADVYYGAKGEDEYAKFVDDLNRAHESFITYFNEKKRKALLTVTSDSTAQAAYTLNVKVTLMNVGNAGGMIWGMSRKAGGAQIEGTMQLVDNATGETKCEFEFAKVKGLLAPVFRARAISVYRYLADGLLKSVEK</sequence>
<feature type="signal peptide" evidence="1">
    <location>
        <begin position="1"/>
        <end position="19"/>
    </location>
</feature>
<reference evidence="2" key="1">
    <citation type="journal article" date="2021" name="PeerJ">
        <title>Extensive microbial diversity within the chicken gut microbiome revealed by metagenomics and culture.</title>
        <authorList>
            <person name="Gilroy R."/>
            <person name="Ravi A."/>
            <person name="Getino M."/>
            <person name="Pursley I."/>
            <person name="Horton D.L."/>
            <person name="Alikhan N.F."/>
            <person name="Baker D."/>
            <person name="Gharbi K."/>
            <person name="Hall N."/>
            <person name="Watson M."/>
            <person name="Adriaenssens E.M."/>
            <person name="Foster-Nyarko E."/>
            <person name="Jarju S."/>
            <person name="Secka A."/>
            <person name="Antonio M."/>
            <person name="Oren A."/>
            <person name="Chaudhuri R.R."/>
            <person name="La Ragione R."/>
            <person name="Hildebrand F."/>
            <person name="Pallen M.J."/>
        </authorList>
    </citation>
    <scope>NUCLEOTIDE SEQUENCE</scope>
    <source>
        <strain evidence="2">Gambia2-208</strain>
    </source>
</reference>
<keyword evidence="1" id="KW-0732">Signal</keyword>
<evidence type="ECO:0000313" key="2">
    <source>
        <dbReference type="EMBL" id="HIY89021.1"/>
    </source>
</evidence>
<name>A0A9D2CMC0_9BACE</name>
<evidence type="ECO:0000313" key="3">
    <source>
        <dbReference type="Proteomes" id="UP000886851"/>
    </source>
</evidence>
<comment type="caution">
    <text evidence="2">The sequence shown here is derived from an EMBL/GenBank/DDBJ whole genome shotgun (WGS) entry which is preliminary data.</text>
</comment>
<dbReference type="EMBL" id="DXCV01000065">
    <property type="protein sequence ID" value="HIY89021.1"/>
    <property type="molecule type" value="Genomic_DNA"/>
</dbReference>
<proteinExistence type="predicted"/>
<feature type="chain" id="PRO_5039108719" description="DUF4410 domain-containing protein" evidence="1">
    <location>
        <begin position="20"/>
        <end position="190"/>
    </location>
</feature>
<accession>A0A9D2CMC0</accession>